<dbReference type="PANTHER" id="PTHR11877">
    <property type="entry name" value="HYDROXYMETHYLGLUTARYL-COA SYNTHASE"/>
    <property type="match status" value="1"/>
</dbReference>
<dbReference type="GO" id="GO:0030639">
    <property type="term" value="P:polyketide biosynthetic process"/>
    <property type="evidence" value="ECO:0007669"/>
    <property type="project" value="TreeGrafter"/>
</dbReference>
<dbReference type="InterPro" id="IPR016039">
    <property type="entry name" value="Thiolase-like"/>
</dbReference>
<comment type="similarity">
    <text evidence="2">Belongs to the thiolase-like superfamily. Chalcone/stilbene synthases family.</text>
</comment>
<feature type="domain" description="Chalcone/stilbene synthase C-terminal" evidence="8">
    <location>
        <begin position="252"/>
        <end position="388"/>
    </location>
</feature>
<gene>
    <name evidence="9" type="ORF">CQY22_014600</name>
</gene>
<evidence type="ECO:0000256" key="1">
    <source>
        <dbReference type="ARBA" id="ARBA00005194"/>
    </source>
</evidence>
<feature type="active site" description="Acyl-thioester intermediate" evidence="6">
    <location>
        <position position="174"/>
    </location>
</feature>
<keyword evidence="10" id="KW-1185">Reference proteome</keyword>
<dbReference type="Pfam" id="PF02797">
    <property type="entry name" value="Chal_sti_synt_C"/>
    <property type="match status" value="1"/>
</dbReference>
<evidence type="ECO:0000256" key="4">
    <source>
        <dbReference type="ARBA" id="ARBA00022679"/>
    </source>
</evidence>
<dbReference type="Proteomes" id="UP000230551">
    <property type="component" value="Unassembled WGS sequence"/>
</dbReference>
<sequence length="392" mass="41675">MSIDFERSREIAIPGYVERSRTVLPLPAPPTSVAVIESLATGAPPTTVPQRALAEQVCGLYEDPVQRERIGRIFAKTGIITRQLAVDPLADGAAEFRRRRGTVRERMELFREHGVPLAVDVAGRALAGLDPADIGLVVFATSTGLIAPGIDIEVVRRLGLPITTARVVINFMGCAAAMNAIRTASDFARANPARKALVICMELSSVNAVFSDDVNDIVISSLFGDGCGAVVVGAKPAGHQLRRGQLVIRDSFSQLLDDSADGIVLGVNDNGITCELAEELPNYIYAGVKPAIDAALDRNGLRRKDIDMWAIHPGGPKVIGESLHSLQLAPAVAEASWAVLAEYGNMLSVALLFVLQRLLADDTAGAPIETGVAFSFAPGVVLEGLIFDVVRR</sequence>
<dbReference type="Pfam" id="PF00195">
    <property type="entry name" value="Chal_sti_synt_N"/>
    <property type="match status" value="1"/>
</dbReference>
<dbReference type="PIRSF" id="PIRSF000451">
    <property type="entry name" value="PKS_III"/>
    <property type="match status" value="1"/>
</dbReference>
<dbReference type="STRING" id="85968.GCA_900073015_03685"/>
<dbReference type="UniPathway" id="UPA00094"/>
<dbReference type="GO" id="GO:0006633">
    <property type="term" value="P:fatty acid biosynthetic process"/>
    <property type="evidence" value="ECO:0007669"/>
    <property type="project" value="UniProtKB-UniPathway"/>
</dbReference>
<evidence type="ECO:0000256" key="3">
    <source>
        <dbReference type="ARBA" id="ARBA00011738"/>
    </source>
</evidence>
<proteinExistence type="inferred from homology"/>
<evidence type="ECO:0000259" key="7">
    <source>
        <dbReference type="Pfam" id="PF00195"/>
    </source>
</evidence>
<dbReference type="CDD" id="cd00831">
    <property type="entry name" value="CHS_like"/>
    <property type="match status" value="1"/>
</dbReference>
<name>A0A2G5P7J6_9MYCO</name>
<keyword evidence="4" id="KW-0808">Transferase</keyword>
<dbReference type="GO" id="GO:0016747">
    <property type="term" value="F:acyltransferase activity, transferring groups other than amino-acyl groups"/>
    <property type="evidence" value="ECO:0007669"/>
    <property type="project" value="InterPro"/>
</dbReference>
<comment type="subunit">
    <text evidence="3">Homodimer.</text>
</comment>
<evidence type="ECO:0000313" key="10">
    <source>
        <dbReference type="Proteomes" id="UP000230551"/>
    </source>
</evidence>
<protein>
    <submittedName>
        <fullName evidence="9">Type III polyketide synthase</fullName>
    </submittedName>
</protein>
<evidence type="ECO:0000256" key="2">
    <source>
        <dbReference type="ARBA" id="ARBA00005531"/>
    </source>
</evidence>
<dbReference type="OrthoDB" id="9786288at2"/>
<dbReference type="SUPFAM" id="SSF53901">
    <property type="entry name" value="Thiolase-like"/>
    <property type="match status" value="1"/>
</dbReference>
<dbReference type="Gene3D" id="3.40.47.10">
    <property type="match status" value="2"/>
</dbReference>
<dbReference type="InterPro" id="IPR001099">
    <property type="entry name" value="Chalcone/stilbene_synt_N"/>
</dbReference>
<keyword evidence="5" id="KW-0276">Fatty acid metabolism</keyword>
<dbReference type="RefSeq" id="WP_090593366.1">
    <property type="nucleotide sequence ID" value="NZ_CP104302.1"/>
</dbReference>
<dbReference type="PANTHER" id="PTHR11877:SF46">
    <property type="entry name" value="TYPE III POLYKETIDE SYNTHASE A"/>
    <property type="match status" value="1"/>
</dbReference>
<organism evidence="9 10">
    <name type="scientific">Mycolicibacterium brumae</name>
    <dbReference type="NCBI Taxonomy" id="85968"/>
    <lineage>
        <taxon>Bacteria</taxon>
        <taxon>Bacillati</taxon>
        <taxon>Actinomycetota</taxon>
        <taxon>Actinomycetes</taxon>
        <taxon>Mycobacteriales</taxon>
        <taxon>Mycobacteriaceae</taxon>
        <taxon>Mycolicibacterium</taxon>
    </lineage>
</organism>
<dbReference type="AlphaFoldDB" id="A0A2G5P7J6"/>
<accession>A0A2G5P7J6</accession>
<dbReference type="EMBL" id="PDCN02000021">
    <property type="protein sequence ID" value="PIB73993.1"/>
    <property type="molecule type" value="Genomic_DNA"/>
</dbReference>
<comment type="pathway">
    <text evidence="1">Lipid metabolism; fatty acid biosynthesis.</text>
</comment>
<dbReference type="InterPro" id="IPR011141">
    <property type="entry name" value="Polyketide_synthase_type-III"/>
</dbReference>
<evidence type="ECO:0000256" key="5">
    <source>
        <dbReference type="ARBA" id="ARBA00022832"/>
    </source>
</evidence>
<comment type="caution">
    <text evidence="9">The sequence shown here is derived from an EMBL/GenBank/DDBJ whole genome shotgun (WGS) entry which is preliminary data.</text>
</comment>
<feature type="domain" description="Chalcone/stilbene synthase N-terminal" evidence="7">
    <location>
        <begin position="34"/>
        <end position="236"/>
    </location>
</feature>
<keyword evidence="5" id="KW-0443">Lipid metabolism</keyword>
<dbReference type="InterPro" id="IPR012328">
    <property type="entry name" value="Chalcone/stilbene_synt_C"/>
</dbReference>
<evidence type="ECO:0000256" key="6">
    <source>
        <dbReference type="PIRSR" id="PIRSR000451-1"/>
    </source>
</evidence>
<evidence type="ECO:0000313" key="9">
    <source>
        <dbReference type="EMBL" id="PIB73993.1"/>
    </source>
</evidence>
<reference evidence="9 10" key="1">
    <citation type="journal article" date="2017" name="Infect. Genet. Evol.">
        <title>The new phylogeny of the genus Mycobacterium: The old and the news.</title>
        <authorList>
            <person name="Tortoli E."/>
            <person name="Fedrizzi T."/>
            <person name="Meehan C.J."/>
            <person name="Trovato A."/>
            <person name="Grottola A."/>
            <person name="Giacobazzi E."/>
            <person name="Serpini G.F."/>
            <person name="Tagliazucchi S."/>
            <person name="Fabio A."/>
            <person name="Bettua C."/>
            <person name="Bertorelli R."/>
            <person name="Frascaro F."/>
            <person name="De Sanctis V."/>
            <person name="Pecorari M."/>
            <person name="Jousson O."/>
            <person name="Segata N."/>
            <person name="Cirillo D.M."/>
        </authorList>
    </citation>
    <scope>NUCLEOTIDE SEQUENCE [LARGE SCALE GENOMIC DNA]</scope>
    <source>
        <strain evidence="9 10">CIP1034565</strain>
    </source>
</reference>
<evidence type="ECO:0000259" key="8">
    <source>
        <dbReference type="Pfam" id="PF02797"/>
    </source>
</evidence>